<feature type="signal peptide" evidence="2">
    <location>
        <begin position="1"/>
        <end position="18"/>
    </location>
</feature>
<reference evidence="4 5" key="1">
    <citation type="submission" date="2018-08" db="EMBL/GenBank/DDBJ databases">
        <title>A genome reference for cultivated species of the human gut microbiota.</title>
        <authorList>
            <person name="Zou Y."/>
            <person name="Xue W."/>
            <person name="Luo G."/>
        </authorList>
    </citation>
    <scope>NUCLEOTIDE SEQUENCE [LARGE SCALE GENOMIC DNA]</scope>
    <source>
        <strain evidence="4 5">AM31-10</strain>
    </source>
</reference>
<dbReference type="Gene3D" id="3.20.20.520">
    <property type="entry name" value="Glycosyl hydrolase family 115"/>
    <property type="match status" value="1"/>
</dbReference>
<dbReference type="InterPro" id="IPR041437">
    <property type="entry name" value="GH115_C"/>
</dbReference>
<evidence type="ECO:0000256" key="2">
    <source>
        <dbReference type="SAM" id="SignalP"/>
    </source>
</evidence>
<evidence type="ECO:0000259" key="3">
    <source>
        <dbReference type="Pfam" id="PF17829"/>
    </source>
</evidence>
<accession>A0A414FMG9</accession>
<feature type="domain" description="Gylcosyl hydrolase 115 C-terminal" evidence="3">
    <location>
        <begin position="795"/>
        <end position="962"/>
    </location>
</feature>
<dbReference type="Pfam" id="PF15979">
    <property type="entry name" value="Glyco_hydro_115"/>
    <property type="match status" value="1"/>
</dbReference>
<dbReference type="RefSeq" id="WP_118165938.1">
    <property type="nucleotide sequence ID" value="NZ_JAQEYB010000033.1"/>
</dbReference>
<feature type="chain" id="PRO_5019188890" description="Gylcosyl hydrolase 115 C-terminal domain-containing protein" evidence="2">
    <location>
        <begin position="19"/>
        <end position="968"/>
    </location>
</feature>
<keyword evidence="1" id="KW-0378">Hydrolase</keyword>
<evidence type="ECO:0000313" key="5">
    <source>
        <dbReference type="Proteomes" id="UP000284361"/>
    </source>
</evidence>
<proteinExistence type="predicted"/>
<evidence type="ECO:0000256" key="1">
    <source>
        <dbReference type="ARBA" id="ARBA00022801"/>
    </source>
</evidence>
<dbReference type="InterPro" id="IPR042301">
    <property type="entry name" value="GH115_sf"/>
</dbReference>
<dbReference type="Proteomes" id="UP000284361">
    <property type="component" value="Unassembled WGS sequence"/>
</dbReference>
<dbReference type="InterPro" id="IPR031924">
    <property type="entry name" value="GH115"/>
</dbReference>
<dbReference type="PANTHER" id="PTHR37842">
    <property type="match status" value="1"/>
</dbReference>
<dbReference type="PANTHER" id="PTHR37842:SF2">
    <property type="entry name" value="GYLCOSYL HYDROLASE 115 C-TERMINAL DOMAIN-CONTAINING PROTEIN"/>
    <property type="match status" value="1"/>
</dbReference>
<protein>
    <recommendedName>
        <fullName evidence="3">Gylcosyl hydrolase 115 C-terminal domain-containing protein</fullName>
    </recommendedName>
</protein>
<dbReference type="Gene3D" id="3.30.379.10">
    <property type="entry name" value="Chitobiase/beta-hexosaminidase domain 2-like"/>
    <property type="match status" value="1"/>
</dbReference>
<sequence>MRKIFVFLLLLCEASVFAQIKVSNVQKNSSDFSLFANGKACNIYVDASDFTVVKIVSDLFSEDIQRVTGIKSTVFSSIFPKEDQIVVIGTLGSNKIIDRLVESGKLDVSLIRNGWEQFIIKVVESPIEGVKRALVIAGCDRRGTAYGTFTLSEAIGVSPLYWWADVPVKHQNALYIEALNYCSKAPSVKYRGIFINDEGWGITPWAAKTFDPELGDIGPKTYAKVCELILRMKGNMLAPAMHPGSGAFNKYPENKVVADNYGIVMTSSHCEPLLFNNVTEWFPKTMGEWNYMTNKDGINKVLDKRIAENGIYENFYTLAMRGIHDSGLVGVPKEKEVSIVEEVLRDQRDILAKHINKDIDSIPQQFVPYKEVMNIYEKGLKVPEYVTLVWPDDNFGYLKRLSNKDEQKRKGGSGVYYHISYCGEPHDYLWLNTTPSTLIYEEMRKAYNTGANRYWLLNVGDIKPGELGMKFFLDMAWDIEQFDFESAYDFNAQYLTSIFGREYEEELKDIMNTYYLLGFQHKPEAMGWGFLWNNYQQRERVIDTDFSFVNYNEAENRIREYNRIATKSERILESLPEVYKAAFYELVFYPVKGADLMNKKMLTAQKNRWYARQKRAATNLYAEKVKAYHDSLDYYTNKYNSLLDGKWNHMMRVSPGWNGEYQNMPPVELYKTIGKGDMEIFIPGQDYMAGGLNLNILPTMNPYIEKELFIELYNKGCQAFSWKALVKNDWIQMKTKSGKVDLQERIAFSVDWNKVPKGEKIVGEIVLVSDYKTETIYVPVFNPIYPSVNDLKGLYVEDNGCVSINAGKFHRKIENSGIKITSVKGLGYENDCVQLGEATQSVPNMWFTNRSPRAEYDFYTFNGGKATVYVYALPLFPVDSKHDTRFGIMIDDGMVQWMTTSEKEYSGQWRRNVFQNSSINGATMNVGNPGIHTLKVICADPGMIVQKIVIDFGGMKRSYLGPSVTLVK</sequence>
<dbReference type="GO" id="GO:0016787">
    <property type="term" value="F:hydrolase activity"/>
    <property type="evidence" value="ECO:0007669"/>
    <property type="project" value="UniProtKB-KW"/>
</dbReference>
<keyword evidence="2" id="KW-0732">Signal</keyword>
<dbReference type="SUPFAM" id="SSF55545">
    <property type="entry name" value="beta-N-acetylhexosaminidase-like domain"/>
    <property type="match status" value="1"/>
</dbReference>
<dbReference type="EMBL" id="QSJG01000036">
    <property type="protein sequence ID" value="RHD49923.1"/>
    <property type="molecule type" value="Genomic_DNA"/>
</dbReference>
<name>A0A414FMG9_9BACT</name>
<dbReference type="Gene3D" id="2.60.120.1620">
    <property type="match status" value="1"/>
</dbReference>
<dbReference type="Gene3D" id="1.20.58.2150">
    <property type="match status" value="1"/>
</dbReference>
<organism evidence="4 5">
    <name type="scientific">Phocaeicola plebeius</name>
    <dbReference type="NCBI Taxonomy" id="310297"/>
    <lineage>
        <taxon>Bacteria</taxon>
        <taxon>Pseudomonadati</taxon>
        <taxon>Bacteroidota</taxon>
        <taxon>Bacteroidia</taxon>
        <taxon>Bacteroidales</taxon>
        <taxon>Bacteroidaceae</taxon>
        <taxon>Phocaeicola</taxon>
    </lineage>
</organism>
<comment type="caution">
    <text evidence="4">The sequence shown here is derived from an EMBL/GenBank/DDBJ whole genome shotgun (WGS) entry which is preliminary data.</text>
</comment>
<dbReference type="GO" id="GO:0005975">
    <property type="term" value="P:carbohydrate metabolic process"/>
    <property type="evidence" value="ECO:0007669"/>
    <property type="project" value="UniProtKB-ARBA"/>
</dbReference>
<gene>
    <name evidence="4" type="ORF">DW789_13565</name>
</gene>
<dbReference type="InterPro" id="IPR029018">
    <property type="entry name" value="Hex-like_dom2"/>
</dbReference>
<evidence type="ECO:0000313" key="4">
    <source>
        <dbReference type="EMBL" id="RHD49923.1"/>
    </source>
</evidence>
<dbReference type="Pfam" id="PF17829">
    <property type="entry name" value="GH115_C"/>
    <property type="match status" value="1"/>
</dbReference>
<dbReference type="AlphaFoldDB" id="A0A414FMG9"/>